<gene>
    <name evidence="2" type="ORF">CQW23_10509</name>
</gene>
<comment type="caution">
    <text evidence="2">The sequence shown here is derived from an EMBL/GenBank/DDBJ whole genome shotgun (WGS) entry which is preliminary data.</text>
</comment>
<dbReference type="AlphaFoldDB" id="A0A2G2WZU4"/>
<dbReference type="Gene3D" id="3.20.20.300">
    <property type="entry name" value="Glycoside hydrolase, family 3, N-terminal domain"/>
    <property type="match status" value="1"/>
</dbReference>
<dbReference type="GO" id="GO:0048046">
    <property type="term" value="C:apoplast"/>
    <property type="evidence" value="ECO:0007669"/>
    <property type="project" value="TreeGrafter"/>
</dbReference>
<evidence type="ECO:0000256" key="1">
    <source>
        <dbReference type="ARBA" id="ARBA00022801"/>
    </source>
</evidence>
<dbReference type="GO" id="GO:0031222">
    <property type="term" value="P:arabinan catabolic process"/>
    <property type="evidence" value="ECO:0007669"/>
    <property type="project" value="TreeGrafter"/>
</dbReference>
<accession>A0A2G2WZU4</accession>
<dbReference type="InterPro" id="IPR017853">
    <property type="entry name" value="GH"/>
</dbReference>
<dbReference type="GO" id="GO:0046556">
    <property type="term" value="F:alpha-L-arabinofuranosidase activity"/>
    <property type="evidence" value="ECO:0007669"/>
    <property type="project" value="TreeGrafter"/>
</dbReference>
<keyword evidence="3" id="KW-1185">Reference proteome</keyword>
<dbReference type="PANTHER" id="PTHR42721">
    <property type="entry name" value="SUGAR HYDROLASE-RELATED"/>
    <property type="match status" value="1"/>
</dbReference>
<dbReference type="Proteomes" id="UP000224567">
    <property type="component" value="Unassembled WGS sequence"/>
</dbReference>
<reference evidence="2 3" key="1">
    <citation type="journal article" date="2017" name="Genome Biol.">
        <title>New reference genome sequences of hot pepper reveal the massive evolution of plant disease-resistance genes by retroduplication.</title>
        <authorList>
            <person name="Kim S."/>
            <person name="Park J."/>
            <person name="Yeom S.I."/>
            <person name="Kim Y.M."/>
            <person name="Seo E."/>
            <person name="Kim K.T."/>
            <person name="Kim M.S."/>
            <person name="Lee J.M."/>
            <person name="Cheong K."/>
            <person name="Shin H.S."/>
            <person name="Kim S.B."/>
            <person name="Han K."/>
            <person name="Lee J."/>
            <person name="Park M."/>
            <person name="Lee H.A."/>
            <person name="Lee H.Y."/>
            <person name="Lee Y."/>
            <person name="Oh S."/>
            <person name="Lee J.H."/>
            <person name="Choi E."/>
            <person name="Choi E."/>
            <person name="Lee S.E."/>
            <person name="Jeon J."/>
            <person name="Kim H."/>
            <person name="Choi G."/>
            <person name="Song H."/>
            <person name="Lee J."/>
            <person name="Lee S.C."/>
            <person name="Kwon J.K."/>
            <person name="Lee H.Y."/>
            <person name="Koo N."/>
            <person name="Hong Y."/>
            <person name="Kim R.W."/>
            <person name="Kang W.H."/>
            <person name="Huh J.H."/>
            <person name="Kang B.C."/>
            <person name="Yang T.J."/>
            <person name="Lee Y.H."/>
            <person name="Bennetzen J.L."/>
            <person name="Choi D."/>
        </authorList>
    </citation>
    <scope>NUCLEOTIDE SEQUENCE [LARGE SCALE GENOMIC DNA]</scope>
    <source>
        <strain evidence="3">cv. PBC81</strain>
    </source>
</reference>
<dbReference type="GO" id="GO:0045493">
    <property type="term" value="P:xylan catabolic process"/>
    <property type="evidence" value="ECO:0007669"/>
    <property type="project" value="InterPro"/>
</dbReference>
<keyword evidence="1" id="KW-0378">Hydrolase</keyword>
<evidence type="ECO:0000313" key="3">
    <source>
        <dbReference type="Proteomes" id="UP000224567"/>
    </source>
</evidence>
<proteinExistence type="predicted"/>
<dbReference type="GO" id="GO:0009044">
    <property type="term" value="F:xylan 1,4-beta-xylosidase activity"/>
    <property type="evidence" value="ECO:0007669"/>
    <property type="project" value="InterPro"/>
</dbReference>
<sequence>MDLSFDKSKAEAKDDGARHLLVLVSLTMWNLADSYEPPFKSCVEQGKASSVMCAYNLVNGIPNCANFDLSTTIARGQWGLPRLHRDCDAVATMCFNEGYAKESEDAVAATLKAGIDVNCGSHFKKYGKSALEKQKVVQESDID</sequence>
<dbReference type="SUPFAM" id="SSF51445">
    <property type="entry name" value="(Trans)glycosidases"/>
    <property type="match status" value="1"/>
</dbReference>
<dbReference type="OrthoDB" id="47059at2759"/>
<dbReference type="PANTHER" id="PTHR42721:SF8">
    <property type="entry name" value="BETA-D-XYLOSIDASE 1"/>
    <property type="match status" value="1"/>
</dbReference>
<dbReference type="InterPro" id="IPR044993">
    <property type="entry name" value="BXL"/>
</dbReference>
<dbReference type="InterPro" id="IPR036962">
    <property type="entry name" value="Glyco_hydro_3_N_sf"/>
</dbReference>
<name>A0A2G2WZU4_CAPBA</name>
<dbReference type="STRING" id="33114.A0A2G2WZU4"/>
<dbReference type="EMBL" id="MLFT02000004">
    <property type="protein sequence ID" value="PHT50762.1"/>
    <property type="molecule type" value="Genomic_DNA"/>
</dbReference>
<reference evidence="3" key="2">
    <citation type="journal article" date="2017" name="J. Anim. Genet.">
        <title>Multiple reference genome sequences of hot pepper reveal the massive evolution of plant disease resistance genes by retroduplication.</title>
        <authorList>
            <person name="Kim S."/>
            <person name="Park J."/>
            <person name="Yeom S.-I."/>
            <person name="Kim Y.-M."/>
            <person name="Seo E."/>
            <person name="Kim K.-T."/>
            <person name="Kim M.-S."/>
            <person name="Lee J.M."/>
            <person name="Cheong K."/>
            <person name="Shin H.-S."/>
            <person name="Kim S.-B."/>
            <person name="Han K."/>
            <person name="Lee J."/>
            <person name="Park M."/>
            <person name="Lee H.-A."/>
            <person name="Lee H.-Y."/>
            <person name="Lee Y."/>
            <person name="Oh S."/>
            <person name="Lee J.H."/>
            <person name="Choi E."/>
            <person name="Choi E."/>
            <person name="Lee S.E."/>
            <person name="Jeon J."/>
            <person name="Kim H."/>
            <person name="Choi G."/>
            <person name="Song H."/>
            <person name="Lee J."/>
            <person name="Lee S.-C."/>
            <person name="Kwon J.-K."/>
            <person name="Lee H.-Y."/>
            <person name="Koo N."/>
            <person name="Hong Y."/>
            <person name="Kim R.W."/>
            <person name="Kang W.-H."/>
            <person name="Huh J.H."/>
            <person name="Kang B.-C."/>
            <person name="Yang T.-J."/>
            <person name="Lee Y.-H."/>
            <person name="Bennetzen J.L."/>
            <person name="Choi D."/>
        </authorList>
    </citation>
    <scope>NUCLEOTIDE SEQUENCE [LARGE SCALE GENOMIC DNA]</scope>
    <source>
        <strain evidence="3">cv. PBC81</strain>
    </source>
</reference>
<evidence type="ECO:0000313" key="2">
    <source>
        <dbReference type="EMBL" id="PHT50762.1"/>
    </source>
</evidence>
<protein>
    <submittedName>
        <fullName evidence="2">Beta-D-xylosidase 7</fullName>
    </submittedName>
</protein>
<organism evidence="2 3">
    <name type="scientific">Capsicum baccatum</name>
    <name type="common">Peruvian pepper</name>
    <dbReference type="NCBI Taxonomy" id="33114"/>
    <lineage>
        <taxon>Eukaryota</taxon>
        <taxon>Viridiplantae</taxon>
        <taxon>Streptophyta</taxon>
        <taxon>Embryophyta</taxon>
        <taxon>Tracheophyta</taxon>
        <taxon>Spermatophyta</taxon>
        <taxon>Magnoliopsida</taxon>
        <taxon>eudicotyledons</taxon>
        <taxon>Gunneridae</taxon>
        <taxon>Pentapetalae</taxon>
        <taxon>asterids</taxon>
        <taxon>lamiids</taxon>
        <taxon>Solanales</taxon>
        <taxon>Solanaceae</taxon>
        <taxon>Solanoideae</taxon>
        <taxon>Capsiceae</taxon>
        <taxon>Capsicum</taxon>
    </lineage>
</organism>